<dbReference type="RefSeq" id="WP_307279498.1">
    <property type="nucleotide sequence ID" value="NZ_JAUSVX010000012.1"/>
</dbReference>
<name>A0ABU0JE42_9HYPH</name>
<dbReference type="GO" id="GO:0016787">
    <property type="term" value="F:hydrolase activity"/>
    <property type="evidence" value="ECO:0007669"/>
    <property type="project" value="UniProtKB-KW"/>
</dbReference>
<keyword evidence="1" id="KW-0378">Hydrolase</keyword>
<keyword evidence="2" id="KW-1185">Reference proteome</keyword>
<comment type="caution">
    <text evidence="1">The sequence shown here is derived from an EMBL/GenBank/DDBJ whole genome shotgun (WGS) entry which is preliminary data.</text>
</comment>
<keyword evidence="1" id="KW-0255">Endonuclease</keyword>
<accession>A0ABU0JE42</accession>
<dbReference type="Gene3D" id="3.60.10.10">
    <property type="entry name" value="Endonuclease/exonuclease/phosphatase"/>
    <property type="match status" value="1"/>
</dbReference>
<evidence type="ECO:0000313" key="1">
    <source>
        <dbReference type="EMBL" id="MDQ0472538.1"/>
    </source>
</evidence>
<gene>
    <name evidence="1" type="ORF">QO011_005567</name>
</gene>
<dbReference type="InterPro" id="IPR036691">
    <property type="entry name" value="Endo/exonu/phosph_ase_sf"/>
</dbReference>
<sequence>MPAPILRIATLNTFLLARPGVRFHDQEPYSLAEHEAKTAWIGGMIERACADLVGFQEVFHEEALRIAVGKSERFRGAFVAAPGADDDGPKTADGALNAPRLGLASRLPVMRMEAIATFPPELDDRFVARRDEAGSQVAVATGLRFFERPVLRAEVALPGGIVLTVYVVHLKSKRPIVLDGEDPRNPAVRAAAVLRALVQRGAEAAALRLMLTRDMAERGPVPKPVMVLGDLNDGLESVTTSLVRGEEPLPESLKALMADPQDWSRRNRRLWDLHLYSAADMQSGHMKGATLYTHIHFGDYQVLDHILLSQDFYPRNPNRIGEMRYLQLYNDHVVDMHMSDLRSGDRTMSDHGMPVAEIALLRAS</sequence>
<dbReference type="SUPFAM" id="SSF56219">
    <property type="entry name" value="DNase I-like"/>
    <property type="match status" value="1"/>
</dbReference>
<dbReference type="GO" id="GO:0004519">
    <property type="term" value="F:endonuclease activity"/>
    <property type="evidence" value="ECO:0007669"/>
    <property type="project" value="UniProtKB-KW"/>
</dbReference>
<proteinExistence type="predicted"/>
<keyword evidence="1" id="KW-0540">Nuclease</keyword>
<dbReference type="EMBL" id="JAUSVX010000012">
    <property type="protein sequence ID" value="MDQ0472538.1"/>
    <property type="molecule type" value="Genomic_DNA"/>
</dbReference>
<evidence type="ECO:0000313" key="2">
    <source>
        <dbReference type="Proteomes" id="UP001242480"/>
    </source>
</evidence>
<organism evidence="1 2">
    <name type="scientific">Labrys wisconsinensis</name>
    <dbReference type="NCBI Taxonomy" id="425677"/>
    <lineage>
        <taxon>Bacteria</taxon>
        <taxon>Pseudomonadati</taxon>
        <taxon>Pseudomonadota</taxon>
        <taxon>Alphaproteobacteria</taxon>
        <taxon>Hyphomicrobiales</taxon>
        <taxon>Xanthobacteraceae</taxon>
        <taxon>Labrys</taxon>
    </lineage>
</organism>
<protein>
    <submittedName>
        <fullName evidence="1">Endonuclease/exonuclease/phosphatase family metal-dependent hydrolase</fullName>
    </submittedName>
</protein>
<dbReference type="Proteomes" id="UP001242480">
    <property type="component" value="Unassembled WGS sequence"/>
</dbReference>
<reference evidence="1 2" key="1">
    <citation type="submission" date="2023-07" db="EMBL/GenBank/DDBJ databases">
        <title>Genomic Encyclopedia of Type Strains, Phase IV (KMG-IV): sequencing the most valuable type-strain genomes for metagenomic binning, comparative biology and taxonomic classification.</title>
        <authorList>
            <person name="Goeker M."/>
        </authorList>
    </citation>
    <scope>NUCLEOTIDE SEQUENCE [LARGE SCALE GENOMIC DNA]</scope>
    <source>
        <strain evidence="1 2">DSM 19619</strain>
    </source>
</reference>